<feature type="region of interest" description="Disordered" evidence="1">
    <location>
        <begin position="148"/>
        <end position="172"/>
    </location>
</feature>
<dbReference type="AlphaFoldDB" id="A0A164J958"/>
<proteinExistence type="predicted"/>
<dbReference type="EMBL" id="LRGB01005291">
    <property type="protein sequence ID" value="KZS02116.1"/>
    <property type="molecule type" value="Genomic_DNA"/>
</dbReference>
<accession>A0A164J958</accession>
<comment type="caution">
    <text evidence="2">The sequence shown here is derived from an EMBL/GenBank/DDBJ whole genome shotgun (WGS) entry which is preliminary data.</text>
</comment>
<reference evidence="2 3" key="1">
    <citation type="submission" date="2016-03" db="EMBL/GenBank/DDBJ databases">
        <title>EvidentialGene: Evidence-directed Construction of Genes on Genomes.</title>
        <authorList>
            <person name="Gilbert D.G."/>
            <person name="Choi J.-H."/>
            <person name="Mockaitis K."/>
            <person name="Colbourne J."/>
            <person name="Pfrender M."/>
        </authorList>
    </citation>
    <scope>NUCLEOTIDE SEQUENCE [LARGE SCALE GENOMIC DNA]</scope>
    <source>
        <strain evidence="2 3">Xinb3</strain>
        <tissue evidence="2">Complete organism</tissue>
    </source>
</reference>
<feature type="compositionally biased region" description="Polar residues" evidence="1">
    <location>
        <begin position="157"/>
        <end position="166"/>
    </location>
</feature>
<protein>
    <submittedName>
        <fullName evidence="2">Uncharacterized protein</fullName>
    </submittedName>
</protein>
<dbReference type="OrthoDB" id="6390932at2759"/>
<organism evidence="2 3">
    <name type="scientific">Daphnia magna</name>
    <dbReference type="NCBI Taxonomy" id="35525"/>
    <lineage>
        <taxon>Eukaryota</taxon>
        <taxon>Metazoa</taxon>
        <taxon>Ecdysozoa</taxon>
        <taxon>Arthropoda</taxon>
        <taxon>Crustacea</taxon>
        <taxon>Branchiopoda</taxon>
        <taxon>Diplostraca</taxon>
        <taxon>Cladocera</taxon>
        <taxon>Anomopoda</taxon>
        <taxon>Daphniidae</taxon>
        <taxon>Daphnia</taxon>
    </lineage>
</organism>
<keyword evidence="3" id="KW-1185">Reference proteome</keyword>
<evidence type="ECO:0000256" key="1">
    <source>
        <dbReference type="SAM" id="MobiDB-lite"/>
    </source>
</evidence>
<name>A0A164J958_9CRUS</name>
<evidence type="ECO:0000313" key="2">
    <source>
        <dbReference type="EMBL" id="KZS02116.1"/>
    </source>
</evidence>
<gene>
    <name evidence="2" type="ORF">APZ42_000978</name>
</gene>
<evidence type="ECO:0000313" key="3">
    <source>
        <dbReference type="Proteomes" id="UP000076858"/>
    </source>
</evidence>
<dbReference type="Proteomes" id="UP000076858">
    <property type="component" value="Unassembled WGS sequence"/>
</dbReference>
<sequence>MYKPTLKRKANILINPSLDESVFLRLRTFKGSHATKANIDPTEKTLRKLSFKILDLVKPLLFLAGRRKLRRKSKSDSIAIKIALRLWATLLRDVIKTRRHNILSQVYPEFTGLLERTDIWSGGEDLFGRKFLKHLVGEARSQATLEGISKRNEKAGSENSQQAPSTSREKNADSFFNSRSRNGYVSVSPFFLRWSNFAVFRCLA</sequence>